<sequence length="175" mass="20065">MAAQHTSRPTPEQIERLPYRPCVGLMLLNSRGQVFVAQRVDVRGAAWQMPQGGIDEGESPREAAMRELKEEIGTDNAEIVGESEHWHRYDLPAHLIPKVWGGKYRGQSQKWFALRFTGCDAEIDLEAHEQEFQAWCWADVDKLPSMIVPFKRDVYDQVIDEFRTLVDRLRQGGGD</sequence>
<dbReference type="InterPro" id="IPR000086">
    <property type="entry name" value="NUDIX_hydrolase_dom"/>
</dbReference>
<comment type="similarity">
    <text evidence="4">Belongs to the Nudix hydrolase family. RppH subfamily.</text>
</comment>
<dbReference type="AlphaFoldDB" id="A0A934QF68"/>
<dbReference type="HAMAP" id="MF_00298">
    <property type="entry name" value="Nudix_RppH"/>
    <property type="match status" value="1"/>
</dbReference>
<dbReference type="PANTHER" id="PTHR11839">
    <property type="entry name" value="UDP/ADP-SUGAR PYROPHOSPHATASE"/>
    <property type="match status" value="1"/>
</dbReference>
<dbReference type="PROSITE" id="PS00893">
    <property type="entry name" value="NUDIX_BOX"/>
    <property type="match status" value="1"/>
</dbReference>
<evidence type="ECO:0000259" key="5">
    <source>
        <dbReference type="PROSITE" id="PS51462"/>
    </source>
</evidence>
<protein>
    <recommendedName>
        <fullName evidence="4">RNA pyrophosphohydrolase</fullName>
        <ecNumber evidence="4">3.6.1.-</ecNumber>
    </recommendedName>
    <alternativeName>
        <fullName evidence="4">(Di)nucleoside polyphosphate hydrolase</fullName>
    </alternativeName>
</protein>
<dbReference type="GO" id="GO:0019693">
    <property type="term" value="P:ribose phosphate metabolic process"/>
    <property type="evidence" value="ECO:0007669"/>
    <property type="project" value="TreeGrafter"/>
</dbReference>
<keyword evidence="7" id="KW-1185">Reference proteome</keyword>
<dbReference type="RefSeq" id="WP_037255677.1">
    <property type="nucleotide sequence ID" value="NZ_NRRE01000008.1"/>
</dbReference>
<comment type="cofactor">
    <cofactor evidence="1">
        <name>Mn(2+)</name>
        <dbReference type="ChEBI" id="CHEBI:29035"/>
    </cofactor>
</comment>
<dbReference type="GO" id="GO:0034432">
    <property type="term" value="F:bis(5'-adenosyl)-pentaphosphatase activity"/>
    <property type="evidence" value="ECO:0007669"/>
    <property type="project" value="TreeGrafter"/>
</dbReference>
<evidence type="ECO:0000313" key="7">
    <source>
        <dbReference type="Proteomes" id="UP000778970"/>
    </source>
</evidence>
<dbReference type="PROSITE" id="PS51462">
    <property type="entry name" value="NUDIX"/>
    <property type="match status" value="1"/>
</dbReference>
<dbReference type="SUPFAM" id="SSF55811">
    <property type="entry name" value="Nudix"/>
    <property type="match status" value="1"/>
</dbReference>
<comment type="cofactor">
    <cofactor evidence="4">
        <name>a divalent metal cation</name>
        <dbReference type="ChEBI" id="CHEBI:60240"/>
    </cofactor>
</comment>
<evidence type="ECO:0000313" key="6">
    <source>
        <dbReference type="EMBL" id="MBK1695971.1"/>
    </source>
</evidence>
<dbReference type="InterPro" id="IPR020084">
    <property type="entry name" value="NUDIX_hydrolase_CS"/>
</dbReference>
<dbReference type="CDD" id="cd03671">
    <property type="entry name" value="NUDIX_Ap4A_hydrolase_plant_like"/>
    <property type="match status" value="1"/>
</dbReference>
<dbReference type="GO" id="GO:0008893">
    <property type="term" value="F:guanosine-3',5'-bis(diphosphate) 3'-diphosphatase activity"/>
    <property type="evidence" value="ECO:0007669"/>
    <property type="project" value="TreeGrafter"/>
</dbReference>
<dbReference type="GO" id="GO:0006753">
    <property type="term" value="P:nucleoside phosphate metabolic process"/>
    <property type="evidence" value="ECO:0007669"/>
    <property type="project" value="TreeGrafter"/>
</dbReference>
<dbReference type="PANTHER" id="PTHR11839:SF22">
    <property type="entry name" value="NUDIX HYDROLASE 26, CHLOROPLASTIC"/>
    <property type="match status" value="1"/>
</dbReference>
<comment type="caution">
    <text evidence="6">The sequence shown here is derived from an EMBL/GenBank/DDBJ whole genome shotgun (WGS) entry which is preliminary data.</text>
</comment>
<dbReference type="InterPro" id="IPR020476">
    <property type="entry name" value="Nudix_hydrolase"/>
</dbReference>
<evidence type="ECO:0000256" key="4">
    <source>
        <dbReference type="HAMAP-Rule" id="MF_00298"/>
    </source>
</evidence>
<organism evidence="6 7">
    <name type="scientific">Rhodovibrio salinarum</name>
    <dbReference type="NCBI Taxonomy" id="1087"/>
    <lineage>
        <taxon>Bacteria</taxon>
        <taxon>Pseudomonadati</taxon>
        <taxon>Pseudomonadota</taxon>
        <taxon>Alphaproteobacteria</taxon>
        <taxon>Rhodospirillales</taxon>
        <taxon>Rhodovibrionaceae</taxon>
        <taxon>Rhodovibrio</taxon>
    </lineage>
</organism>
<dbReference type="NCBIfam" id="NF001938">
    <property type="entry name" value="PRK00714.1-5"/>
    <property type="match status" value="1"/>
</dbReference>
<dbReference type="Gene3D" id="3.90.79.10">
    <property type="entry name" value="Nucleoside Triphosphate Pyrophosphohydrolase"/>
    <property type="match status" value="1"/>
</dbReference>
<dbReference type="InterPro" id="IPR022927">
    <property type="entry name" value="RppH"/>
</dbReference>
<accession>A0A934QF68</accession>
<dbReference type="NCBIfam" id="NF001936">
    <property type="entry name" value="PRK00714.1-3"/>
    <property type="match status" value="1"/>
</dbReference>
<dbReference type="PRINTS" id="PR00502">
    <property type="entry name" value="NUDIXFAMILY"/>
</dbReference>
<feature type="domain" description="Nudix hydrolase" evidence="5">
    <location>
        <begin position="18"/>
        <end position="160"/>
    </location>
</feature>
<evidence type="ECO:0000256" key="1">
    <source>
        <dbReference type="ARBA" id="ARBA00001936"/>
    </source>
</evidence>
<comment type="function">
    <text evidence="4">Accelerates the degradation of transcripts by removing pyrophosphate from the 5'-end of triphosphorylated RNA, leading to a more labile monophosphorylated state that can stimulate subsequent ribonuclease cleavage.</text>
</comment>
<dbReference type="Proteomes" id="UP000778970">
    <property type="component" value="Unassembled WGS sequence"/>
</dbReference>
<keyword evidence="3 4" id="KW-0378">Hydrolase</keyword>
<dbReference type="EMBL" id="NRRE01000008">
    <property type="protein sequence ID" value="MBK1695971.1"/>
    <property type="molecule type" value="Genomic_DNA"/>
</dbReference>
<evidence type="ECO:0000256" key="2">
    <source>
        <dbReference type="ARBA" id="ARBA00001946"/>
    </source>
</evidence>
<reference evidence="6" key="2">
    <citation type="journal article" date="2020" name="Microorganisms">
        <title>Osmotic Adaptation and Compatible Solute Biosynthesis of Phototrophic Bacteria as Revealed from Genome Analyses.</title>
        <authorList>
            <person name="Imhoff J.F."/>
            <person name="Rahn T."/>
            <person name="Kunzel S."/>
            <person name="Keller A."/>
            <person name="Neulinger S.C."/>
        </authorList>
    </citation>
    <scope>NUCLEOTIDE SEQUENCE</scope>
    <source>
        <strain evidence="6">DSM 9154</strain>
    </source>
</reference>
<name>A0A934QF68_9PROT</name>
<comment type="cofactor">
    <cofactor evidence="2">
        <name>Mg(2+)</name>
        <dbReference type="ChEBI" id="CHEBI:18420"/>
    </cofactor>
</comment>
<reference evidence="6" key="1">
    <citation type="submission" date="2017-08" db="EMBL/GenBank/DDBJ databases">
        <authorList>
            <person name="Imhoff J.F."/>
            <person name="Rahn T."/>
            <person name="Kuenzel S."/>
            <person name="Neulinger S.C."/>
        </authorList>
    </citation>
    <scope>NUCLEOTIDE SEQUENCE</scope>
    <source>
        <strain evidence="6">DSM 9154</strain>
    </source>
</reference>
<proteinExistence type="inferred from homology"/>
<gene>
    <name evidence="4" type="primary">rppH</name>
    <name evidence="4" type="synonym">nudH</name>
    <name evidence="6" type="ORF">CKO21_01750</name>
</gene>
<evidence type="ECO:0000256" key="3">
    <source>
        <dbReference type="ARBA" id="ARBA00022801"/>
    </source>
</evidence>
<dbReference type="Pfam" id="PF00293">
    <property type="entry name" value="NUDIX"/>
    <property type="match status" value="1"/>
</dbReference>
<dbReference type="InterPro" id="IPR015797">
    <property type="entry name" value="NUDIX_hydrolase-like_dom_sf"/>
</dbReference>
<dbReference type="EC" id="3.6.1.-" evidence="4"/>
<feature type="short sequence motif" description="Nudix box" evidence="4">
    <location>
        <begin position="52"/>
        <end position="73"/>
    </location>
</feature>